<comment type="caution">
    <text evidence="1">The sequence shown here is derived from an EMBL/GenBank/DDBJ whole genome shotgun (WGS) entry which is preliminary data.</text>
</comment>
<gene>
    <name evidence="1" type="ORF">QCA50_007909</name>
</gene>
<reference evidence="1 2" key="1">
    <citation type="submission" date="2022-09" db="EMBL/GenBank/DDBJ databases">
        <authorList>
            <person name="Palmer J.M."/>
        </authorList>
    </citation>
    <scope>NUCLEOTIDE SEQUENCE [LARGE SCALE GENOMIC DNA]</scope>
    <source>
        <strain evidence="1 2">DSM 7382</strain>
    </source>
</reference>
<name>A0AAW0G768_9APHY</name>
<keyword evidence="2" id="KW-1185">Reference proteome</keyword>
<evidence type="ECO:0000313" key="2">
    <source>
        <dbReference type="Proteomes" id="UP001385951"/>
    </source>
</evidence>
<accession>A0AAW0G768</accession>
<protein>
    <submittedName>
        <fullName evidence="1">Uncharacterized protein</fullName>
    </submittedName>
</protein>
<dbReference type="Proteomes" id="UP001385951">
    <property type="component" value="Unassembled WGS sequence"/>
</dbReference>
<organism evidence="1 2">
    <name type="scientific">Cerrena zonata</name>
    <dbReference type="NCBI Taxonomy" id="2478898"/>
    <lineage>
        <taxon>Eukaryota</taxon>
        <taxon>Fungi</taxon>
        <taxon>Dikarya</taxon>
        <taxon>Basidiomycota</taxon>
        <taxon>Agaricomycotina</taxon>
        <taxon>Agaricomycetes</taxon>
        <taxon>Polyporales</taxon>
        <taxon>Cerrenaceae</taxon>
        <taxon>Cerrena</taxon>
    </lineage>
</organism>
<sequence>MQTTPRPRVSMRNLSNGTVTTVGQHLDSSITDMDLAIFTISRLAWNSQLQSSGFYFHCHCNLLFTDFFEDLYKCRYHLVQ</sequence>
<proteinExistence type="predicted"/>
<dbReference type="AlphaFoldDB" id="A0AAW0G768"/>
<dbReference type="EMBL" id="JASBNA010000009">
    <property type="protein sequence ID" value="KAK7689218.1"/>
    <property type="molecule type" value="Genomic_DNA"/>
</dbReference>
<evidence type="ECO:0000313" key="1">
    <source>
        <dbReference type="EMBL" id="KAK7689218.1"/>
    </source>
</evidence>